<name>A0A482VCB0_ASBVE</name>
<dbReference type="EMBL" id="QDEB01116442">
    <property type="protein sequence ID" value="RZB40730.1"/>
    <property type="molecule type" value="Genomic_DNA"/>
</dbReference>
<dbReference type="PANTHER" id="PTHR21610">
    <property type="entry name" value="VON WILLEBRAND FACTOR A DOMAIN-CONTAINING PROTEIN 8"/>
    <property type="match status" value="1"/>
</dbReference>
<dbReference type="Proteomes" id="UP000292052">
    <property type="component" value="Unassembled WGS sequence"/>
</dbReference>
<comment type="similarity">
    <text evidence="1">Belongs to the glutamate-gated ion channel (TC 1.A.10.1) family.</text>
</comment>
<dbReference type="Pfam" id="PF07728">
    <property type="entry name" value="AAA_5"/>
    <property type="match status" value="1"/>
</dbReference>
<dbReference type="GO" id="GO:0015276">
    <property type="term" value="F:ligand-gated monoatomic ion channel activity"/>
    <property type="evidence" value="ECO:0007669"/>
    <property type="project" value="InterPro"/>
</dbReference>
<feature type="transmembrane region" description="Helical" evidence="2">
    <location>
        <begin position="6"/>
        <end position="26"/>
    </location>
</feature>
<dbReference type="GO" id="GO:0016020">
    <property type="term" value="C:membrane"/>
    <property type="evidence" value="ECO:0007669"/>
    <property type="project" value="InterPro"/>
</dbReference>
<evidence type="ECO:0000256" key="2">
    <source>
        <dbReference type="SAM" id="Phobius"/>
    </source>
</evidence>
<dbReference type="GO" id="GO:0005737">
    <property type="term" value="C:cytoplasm"/>
    <property type="evidence" value="ECO:0007669"/>
    <property type="project" value="TreeGrafter"/>
</dbReference>
<keyword evidence="2" id="KW-0472">Membrane</keyword>
<accession>A0A482VCB0</accession>
<gene>
    <name evidence="5" type="ORF">BDFB_008742</name>
</gene>
<feature type="transmembrane region" description="Helical" evidence="2">
    <location>
        <begin position="61"/>
        <end position="79"/>
    </location>
</feature>
<organism evidence="5 6">
    <name type="scientific">Asbolus verrucosus</name>
    <name type="common">Desert ironclad beetle</name>
    <dbReference type="NCBI Taxonomy" id="1661398"/>
    <lineage>
        <taxon>Eukaryota</taxon>
        <taxon>Metazoa</taxon>
        <taxon>Ecdysozoa</taxon>
        <taxon>Arthropoda</taxon>
        <taxon>Hexapoda</taxon>
        <taxon>Insecta</taxon>
        <taxon>Pterygota</taxon>
        <taxon>Neoptera</taxon>
        <taxon>Endopterygota</taxon>
        <taxon>Coleoptera</taxon>
        <taxon>Polyphaga</taxon>
        <taxon>Cucujiformia</taxon>
        <taxon>Tenebrionidae</taxon>
        <taxon>Pimeliinae</taxon>
        <taxon>Asbolus</taxon>
    </lineage>
</organism>
<dbReference type="InterPro" id="IPR011704">
    <property type="entry name" value="ATPase_dyneun-rel_AAA"/>
</dbReference>
<evidence type="ECO:0000256" key="1">
    <source>
        <dbReference type="ARBA" id="ARBA00008685"/>
    </source>
</evidence>
<keyword evidence="2" id="KW-0812">Transmembrane</keyword>
<dbReference type="Pfam" id="PF00060">
    <property type="entry name" value="Lig_chan"/>
    <property type="match status" value="1"/>
</dbReference>
<dbReference type="OrthoDB" id="5186at2759"/>
<sequence>MKLETWLLIFLAFILLNATIWFLSMLQINESFYKSFRNCCLNNFAILIGTSVNLLPQSESVRFFTLAWIMFCLILNIIYQTQFITLMGQGIEEEQIETIEQLFNSDLQIQMKSSSFLFFDGSPLLQKILEKDFHQILTNVNPVIGNNVRAYISSDTVSVGEVTKVISKAKRPEYVPRNYYREDVGQSTLHHLRWMMQKDLLGQDIFLLGPPGSLKRNLAMQYLELTNREHEYVALSRDTTESDLKQRREIVKGTAKYFDQSAVRAAIEGRILILEGIEKAERNVLPVLNNLLENREMHLEDGRLLIPASRYDKLLEEYGKEELDKWQLIRVDENFRVIALGLPVPK</sequence>
<dbReference type="Gene3D" id="3.40.50.300">
    <property type="entry name" value="P-loop containing nucleotide triphosphate hydrolases"/>
    <property type="match status" value="1"/>
</dbReference>
<dbReference type="GO" id="GO:0005524">
    <property type="term" value="F:ATP binding"/>
    <property type="evidence" value="ECO:0007669"/>
    <property type="project" value="InterPro"/>
</dbReference>
<reference evidence="5 6" key="1">
    <citation type="submission" date="2017-03" db="EMBL/GenBank/DDBJ databases">
        <title>Genome of the blue death feigning beetle - Asbolus verrucosus.</title>
        <authorList>
            <person name="Rider S.D."/>
        </authorList>
    </citation>
    <scope>NUCLEOTIDE SEQUENCE [LARGE SCALE GENOMIC DNA]</scope>
    <source>
        <strain evidence="5">Butters</strain>
        <tissue evidence="5">Head and leg muscle</tissue>
    </source>
</reference>
<dbReference type="Gene3D" id="1.10.287.70">
    <property type="match status" value="1"/>
</dbReference>
<evidence type="ECO:0000259" key="4">
    <source>
        <dbReference type="Pfam" id="PF07728"/>
    </source>
</evidence>
<evidence type="ECO:0000259" key="3">
    <source>
        <dbReference type="Pfam" id="PF00060"/>
    </source>
</evidence>
<dbReference type="AlphaFoldDB" id="A0A482VCB0"/>
<dbReference type="InterPro" id="IPR001320">
    <property type="entry name" value="Iontro_rcpt_C"/>
</dbReference>
<dbReference type="PANTHER" id="PTHR21610:SF9">
    <property type="entry name" value="VON WILLEBRAND FACTOR A DOMAIN-CONTAINING PROTEIN 8"/>
    <property type="match status" value="1"/>
</dbReference>
<protein>
    <submittedName>
        <fullName evidence="5">AAA 5 domain containing protein</fullName>
    </submittedName>
</protein>
<dbReference type="GO" id="GO:0016887">
    <property type="term" value="F:ATP hydrolysis activity"/>
    <property type="evidence" value="ECO:0007669"/>
    <property type="project" value="InterPro"/>
</dbReference>
<keyword evidence="6" id="KW-1185">Reference proteome</keyword>
<evidence type="ECO:0000313" key="6">
    <source>
        <dbReference type="Proteomes" id="UP000292052"/>
    </source>
</evidence>
<feature type="domain" description="Ionotropic glutamate receptor C-terminal" evidence="3">
    <location>
        <begin position="3"/>
        <end position="152"/>
    </location>
</feature>
<keyword evidence="2" id="KW-1133">Transmembrane helix</keyword>
<feature type="domain" description="ATPase dynein-related AAA" evidence="4">
    <location>
        <begin position="204"/>
        <end position="345"/>
    </location>
</feature>
<dbReference type="SUPFAM" id="SSF52540">
    <property type="entry name" value="P-loop containing nucleoside triphosphate hydrolases"/>
    <property type="match status" value="1"/>
</dbReference>
<proteinExistence type="inferred from homology"/>
<dbReference type="InterPro" id="IPR039891">
    <property type="entry name" value="VWA8"/>
</dbReference>
<dbReference type="STRING" id="1661398.A0A482VCB0"/>
<dbReference type="InterPro" id="IPR027417">
    <property type="entry name" value="P-loop_NTPase"/>
</dbReference>
<evidence type="ECO:0000313" key="5">
    <source>
        <dbReference type="EMBL" id="RZB40730.1"/>
    </source>
</evidence>
<comment type="caution">
    <text evidence="5">The sequence shown here is derived from an EMBL/GenBank/DDBJ whole genome shotgun (WGS) entry which is preliminary data.</text>
</comment>
<dbReference type="FunFam" id="3.40.50.300:FF:000587">
    <property type="entry name" value="von Willebrand factor A domain containing 8"/>
    <property type="match status" value="1"/>
</dbReference>